<dbReference type="PANTHER" id="PTHR18964">
    <property type="entry name" value="ROK (REPRESSOR, ORF, KINASE) FAMILY"/>
    <property type="match status" value="1"/>
</dbReference>
<dbReference type="Gene3D" id="3.30.420.40">
    <property type="match status" value="2"/>
</dbReference>
<evidence type="ECO:0000313" key="6">
    <source>
        <dbReference type="Proteomes" id="UP000027980"/>
    </source>
</evidence>
<keyword evidence="3" id="KW-0119">Carbohydrate metabolism</keyword>
<organism evidence="5 6">
    <name type="scientific">Terribacillus saccharophilus</name>
    <dbReference type="NCBI Taxonomy" id="361277"/>
    <lineage>
        <taxon>Bacteria</taxon>
        <taxon>Bacillati</taxon>
        <taxon>Bacillota</taxon>
        <taxon>Bacilli</taxon>
        <taxon>Bacillales</taxon>
        <taxon>Bacillaceae</taxon>
        <taxon>Terribacillus</taxon>
    </lineage>
</organism>
<dbReference type="Gene3D" id="1.10.10.10">
    <property type="entry name" value="Winged helix-like DNA-binding domain superfamily/Winged helix DNA-binding domain"/>
    <property type="match status" value="1"/>
</dbReference>
<dbReference type="EMBL" id="CP008876">
    <property type="protein sequence ID" value="AIF67597.1"/>
    <property type="molecule type" value="Genomic_DNA"/>
</dbReference>
<proteinExistence type="inferred from homology"/>
<evidence type="ECO:0000256" key="3">
    <source>
        <dbReference type="ARBA" id="ARBA00022629"/>
    </source>
</evidence>
<dbReference type="InterPro" id="IPR000600">
    <property type="entry name" value="ROK"/>
</dbReference>
<dbReference type="PROSITE" id="PS01125">
    <property type="entry name" value="ROK"/>
    <property type="match status" value="1"/>
</dbReference>
<sequence length="379" mass="40026">MQRGTFQLMKTVNRSLILNKIRIAAPISRADIAKETGLTPPTVSIIVKELIEQGLVEESKLGSSSGGRKPTMLHIRTDELFVIGVDAGPGTVDCILTNLTGEMLGIVSYPLSVHTNSEFLHQVVKAIQQLLDRHSMQTEQIIGIGVAMHGVVDAKTGVSLVAPLLGLHNIPIKQELEDRFSIPVKVDNDARAMALGESWFGGYDMQDSMVAVNIGRGIGAGIIIGGKLFHGAAGLAGELGHMSIDPNGEKCACGNRGCLQTLASGPSIAHRARMASGEAVYHAARAGDEDAQIILEKTGQILGIGLVNLIHLLNPDRIILGGGVMESAAFLLPSLKEEIASRALTDQAAQTEIMVSKHGNRATALGAVALQLVDLFAPV</sequence>
<feature type="domain" description="HTH crp-type" evidence="4">
    <location>
        <begin position="19"/>
        <end position="75"/>
    </location>
</feature>
<comment type="function">
    <text evidence="1">Transcriptional repressor of xylose-utilizing enzymes.</text>
</comment>
<dbReference type="InterPro" id="IPR000835">
    <property type="entry name" value="HTH_MarR-typ"/>
</dbReference>
<dbReference type="InterPro" id="IPR012318">
    <property type="entry name" value="HTH_CRP"/>
</dbReference>
<dbReference type="GO" id="GO:0042732">
    <property type="term" value="P:D-xylose metabolic process"/>
    <property type="evidence" value="ECO:0007669"/>
    <property type="project" value="UniProtKB-KW"/>
</dbReference>
<dbReference type="InterPro" id="IPR049874">
    <property type="entry name" value="ROK_cs"/>
</dbReference>
<dbReference type="GO" id="GO:0003700">
    <property type="term" value="F:DNA-binding transcription factor activity"/>
    <property type="evidence" value="ECO:0007669"/>
    <property type="project" value="InterPro"/>
</dbReference>
<reference evidence="5 6" key="1">
    <citation type="submission" date="2014-07" db="EMBL/GenBank/DDBJ databases">
        <title>Complete genome sequence of a moderately halophilic bacterium Terribacillus aidingensis MP602, isolated from Cryptomeria fortunei in Tianmu mountain in China.</title>
        <authorList>
            <person name="Wang Y."/>
            <person name="Lu P."/>
            <person name="Zhang L."/>
        </authorList>
    </citation>
    <scope>NUCLEOTIDE SEQUENCE [LARGE SCALE GENOMIC DNA]</scope>
    <source>
        <strain evidence="5 6">MP602</strain>
    </source>
</reference>
<protein>
    <submittedName>
        <fullName evidence="5">ROK family transcriptional regulator</fullName>
    </submittedName>
</protein>
<dbReference type="InterPro" id="IPR036390">
    <property type="entry name" value="WH_DNA-bd_sf"/>
</dbReference>
<dbReference type="HOGENOM" id="CLU_036604_13_5_9"/>
<dbReference type="GO" id="GO:0003677">
    <property type="term" value="F:DNA binding"/>
    <property type="evidence" value="ECO:0007669"/>
    <property type="project" value="InterPro"/>
</dbReference>
<dbReference type="PANTHER" id="PTHR18964:SF149">
    <property type="entry name" value="BIFUNCTIONAL UDP-N-ACETYLGLUCOSAMINE 2-EPIMERASE_N-ACETYLMANNOSAMINE KINASE"/>
    <property type="match status" value="1"/>
</dbReference>
<dbReference type="InterPro" id="IPR036388">
    <property type="entry name" value="WH-like_DNA-bd_sf"/>
</dbReference>
<comment type="similarity">
    <text evidence="2">Belongs to the ROK (NagC/XylR) family.</text>
</comment>
<dbReference type="SUPFAM" id="SSF46785">
    <property type="entry name" value="Winged helix' DNA-binding domain"/>
    <property type="match status" value="1"/>
</dbReference>
<dbReference type="SMART" id="SM00419">
    <property type="entry name" value="HTH_CRP"/>
    <property type="match status" value="1"/>
</dbReference>
<dbReference type="OrthoDB" id="9796533at2"/>
<dbReference type="KEGG" id="tap:GZ22_13770"/>
<dbReference type="CDD" id="cd24076">
    <property type="entry name" value="ASKHA_ATPase_ROK_BsXylR-like"/>
    <property type="match status" value="1"/>
</dbReference>
<dbReference type="InterPro" id="IPR043129">
    <property type="entry name" value="ATPase_NBD"/>
</dbReference>
<evidence type="ECO:0000259" key="4">
    <source>
        <dbReference type="SMART" id="SM00419"/>
    </source>
</evidence>
<evidence type="ECO:0000313" key="5">
    <source>
        <dbReference type="EMBL" id="AIF67597.1"/>
    </source>
</evidence>
<dbReference type="Pfam" id="PF12802">
    <property type="entry name" value="MarR_2"/>
    <property type="match status" value="1"/>
</dbReference>
<dbReference type="GeneID" id="34222751"/>
<evidence type="ECO:0000256" key="1">
    <source>
        <dbReference type="ARBA" id="ARBA00002486"/>
    </source>
</evidence>
<dbReference type="SUPFAM" id="SSF53067">
    <property type="entry name" value="Actin-like ATPase domain"/>
    <property type="match status" value="1"/>
</dbReference>
<name>A0A075LNP9_9BACI</name>
<gene>
    <name evidence="5" type="ORF">GZ22_13770</name>
</gene>
<evidence type="ECO:0000256" key="2">
    <source>
        <dbReference type="ARBA" id="ARBA00006479"/>
    </source>
</evidence>
<accession>A0A075LNP9</accession>
<keyword evidence="3" id="KW-0859">Xylose metabolism</keyword>
<dbReference type="RefSeq" id="WP_038563383.1">
    <property type="nucleotide sequence ID" value="NZ_CP008876.1"/>
</dbReference>
<dbReference type="Pfam" id="PF00480">
    <property type="entry name" value="ROK"/>
    <property type="match status" value="1"/>
</dbReference>
<dbReference type="Proteomes" id="UP000027980">
    <property type="component" value="Chromosome"/>
</dbReference>
<dbReference type="AlphaFoldDB" id="A0A075LNP9"/>